<feature type="chain" id="PRO_5037045089" evidence="1">
    <location>
        <begin position="20"/>
        <end position="237"/>
    </location>
</feature>
<keyword evidence="1" id="KW-0732">Signal</keyword>
<evidence type="ECO:0000313" key="2">
    <source>
        <dbReference type="EMBL" id="MBF5027072.1"/>
    </source>
</evidence>
<organism evidence="2 3">
    <name type="scientific">Planobacterium oryzisoli</name>
    <dbReference type="NCBI Taxonomy" id="2771435"/>
    <lineage>
        <taxon>Bacteria</taxon>
        <taxon>Pseudomonadati</taxon>
        <taxon>Bacteroidota</taxon>
        <taxon>Flavobacteriia</taxon>
        <taxon>Flavobacteriales</taxon>
        <taxon>Weeksellaceae</taxon>
        <taxon>Chryseobacterium group</taxon>
        <taxon>Chryseobacterium</taxon>
    </lineage>
</organism>
<protein>
    <submittedName>
        <fullName evidence="2">Uncharacterized protein</fullName>
    </submittedName>
</protein>
<dbReference type="RefSeq" id="WP_194738996.1">
    <property type="nucleotide sequence ID" value="NZ_JADKYY010000004.1"/>
</dbReference>
<proteinExistence type="predicted"/>
<dbReference type="PROSITE" id="PS51257">
    <property type="entry name" value="PROKAR_LIPOPROTEIN"/>
    <property type="match status" value="1"/>
</dbReference>
<accession>A0A930YVC9</accession>
<reference evidence="2" key="1">
    <citation type="submission" date="2020-11" db="EMBL/GenBank/DDBJ databases">
        <title>Genome seq and assembly of Planobacterium sp.</title>
        <authorList>
            <person name="Chhetri G."/>
        </authorList>
    </citation>
    <scope>NUCLEOTIDE SEQUENCE</scope>
    <source>
        <strain evidence="2">GCR5</strain>
    </source>
</reference>
<keyword evidence="3" id="KW-1185">Reference proteome</keyword>
<comment type="caution">
    <text evidence="2">The sequence shown here is derived from an EMBL/GenBank/DDBJ whole genome shotgun (WGS) entry which is preliminary data.</text>
</comment>
<dbReference type="Proteomes" id="UP000694480">
    <property type="component" value="Unassembled WGS sequence"/>
</dbReference>
<evidence type="ECO:0000256" key="1">
    <source>
        <dbReference type="SAM" id="SignalP"/>
    </source>
</evidence>
<feature type="signal peptide" evidence="1">
    <location>
        <begin position="1"/>
        <end position="19"/>
    </location>
</feature>
<evidence type="ECO:0000313" key="3">
    <source>
        <dbReference type="Proteomes" id="UP000694480"/>
    </source>
</evidence>
<name>A0A930YVC9_9FLAO</name>
<dbReference type="AlphaFoldDB" id="A0A930YVC9"/>
<gene>
    <name evidence="2" type="ORF">IC612_04570</name>
</gene>
<dbReference type="EMBL" id="JADKYY010000004">
    <property type="protein sequence ID" value="MBF5027072.1"/>
    <property type="molecule type" value="Genomic_DNA"/>
</dbReference>
<sequence length="237" mass="26448">MKKTFIYALAAAVSFAACSDDDFQDPYAIPEVENIATQNSNDDKAIEMFLQDNYLNSKGKITSFSGTTTADDNEIKLADMAMEKLPSGVIVIMRPGAQPDPGVAVGATDKLRLMQYTLSYLSVDESGLKLSSPYPFSNNVEGSGVPDSDPLYYYAPQSVLDESKKSRSFYEIEGFQEGIRKFKSFTKSNEENYNLQGVIIVPSRAAFARDEHYSYGGLNWRNRTFVFNFQLYGSEPR</sequence>